<sequence length="281" mass="30531">MFTLDTLTSRASSACPSGNFTTPIGQMFSTTFGSAGCRRDFPSNDFLAAQQDNITDLTDCMVYCSFNTTTVAYGVAWDFSESPGICHCKNSTVLDEKYESSDWVDSAITVNVNRLDTSCPYQNGTTQSAADDSRYKILCYTDMVLVDDFCPSRSPTYSTGTNLCPMHADSLYDCMNLCGATHPLCMAVTYVPSMNMGYGNCYPKSNVSVESLATYDSPVDTRHMAILDTTTWDVNSSCTNGTTYDSPSRPGAEFDIACNANNNAPDLATNYAQNMSACVMV</sequence>
<dbReference type="EMBL" id="ML991776">
    <property type="protein sequence ID" value="KAF2238278.1"/>
    <property type="molecule type" value="Genomic_DNA"/>
</dbReference>
<accession>A0A6A6HKD3</accession>
<proteinExistence type="predicted"/>
<dbReference type="AlphaFoldDB" id="A0A6A6HKD3"/>
<evidence type="ECO:0000313" key="1">
    <source>
        <dbReference type="EMBL" id="KAF2238278.1"/>
    </source>
</evidence>
<name>A0A6A6HKD3_VIRVR</name>
<gene>
    <name evidence="1" type="ORF">EV356DRAFT_518839</name>
</gene>
<reference evidence="1" key="1">
    <citation type="journal article" date="2020" name="Stud. Mycol.">
        <title>101 Dothideomycetes genomes: a test case for predicting lifestyles and emergence of pathogens.</title>
        <authorList>
            <person name="Haridas S."/>
            <person name="Albert R."/>
            <person name="Binder M."/>
            <person name="Bloem J."/>
            <person name="Labutti K."/>
            <person name="Salamov A."/>
            <person name="Andreopoulos B."/>
            <person name="Baker S."/>
            <person name="Barry K."/>
            <person name="Bills G."/>
            <person name="Bluhm B."/>
            <person name="Cannon C."/>
            <person name="Castanera R."/>
            <person name="Culley D."/>
            <person name="Daum C."/>
            <person name="Ezra D."/>
            <person name="Gonzalez J."/>
            <person name="Henrissat B."/>
            <person name="Kuo A."/>
            <person name="Liang C."/>
            <person name="Lipzen A."/>
            <person name="Lutzoni F."/>
            <person name="Magnuson J."/>
            <person name="Mondo S."/>
            <person name="Nolan M."/>
            <person name="Ohm R."/>
            <person name="Pangilinan J."/>
            <person name="Park H.-J."/>
            <person name="Ramirez L."/>
            <person name="Alfaro M."/>
            <person name="Sun H."/>
            <person name="Tritt A."/>
            <person name="Yoshinaga Y."/>
            <person name="Zwiers L.-H."/>
            <person name="Turgeon B."/>
            <person name="Goodwin S."/>
            <person name="Spatafora J."/>
            <person name="Crous P."/>
            <person name="Grigoriev I."/>
        </authorList>
    </citation>
    <scope>NUCLEOTIDE SEQUENCE</scope>
    <source>
        <strain evidence="1">Tuck. ex Michener</strain>
    </source>
</reference>
<organism evidence="1 2">
    <name type="scientific">Viridothelium virens</name>
    <name type="common">Speckled blister lichen</name>
    <name type="synonym">Trypethelium virens</name>
    <dbReference type="NCBI Taxonomy" id="1048519"/>
    <lineage>
        <taxon>Eukaryota</taxon>
        <taxon>Fungi</taxon>
        <taxon>Dikarya</taxon>
        <taxon>Ascomycota</taxon>
        <taxon>Pezizomycotina</taxon>
        <taxon>Dothideomycetes</taxon>
        <taxon>Dothideomycetes incertae sedis</taxon>
        <taxon>Trypetheliales</taxon>
        <taxon>Trypetheliaceae</taxon>
        <taxon>Viridothelium</taxon>
    </lineage>
</organism>
<keyword evidence="2" id="KW-1185">Reference proteome</keyword>
<evidence type="ECO:0000313" key="2">
    <source>
        <dbReference type="Proteomes" id="UP000800092"/>
    </source>
</evidence>
<dbReference type="Proteomes" id="UP000800092">
    <property type="component" value="Unassembled WGS sequence"/>
</dbReference>
<evidence type="ECO:0008006" key="3">
    <source>
        <dbReference type="Google" id="ProtNLM"/>
    </source>
</evidence>
<dbReference type="OrthoDB" id="3943216at2759"/>
<protein>
    <recommendedName>
        <fullName evidence="3">Apple domain-containing protein</fullName>
    </recommendedName>
</protein>